<feature type="chain" id="PRO_5046716259" description="Pili structural subunit" evidence="1">
    <location>
        <begin position="29"/>
        <end position="96"/>
    </location>
</feature>
<accession>A0ABW6NDZ9</accession>
<keyword evidence="3" id="KW-1185">Reference proteome</keyword>
<dbReference type="RefSeq" id="WP_387250200.1">
    <property type="nucleotide sequence ID" value="NZ_JBIALX010000003.1"/>
</dbReference>
<evidence type="ECO:0000313" key="3">
    <source>
        <dbReference type="Proteomes" id="UP001601521"/>
    </source>
</evidence>
<name>A0ABW6NDZ9_9NOCA</name>
<evidence type="ECO:0008006" key="4">
    <source>
        <dbReference type="Google" id="ProtNLM"/>
    </source>
</evidence>
<evidence type="ECO:0000313" key="2">
    <source>
        <dbReference type="EMBL" id="MFF0453354.1"/>
    </source>
</evidence>
<sequence>MINVLRRTAGLLAAVAVIGGAGAGAAGAATPAEQGAGHSATTIGTRTWIDPWCWWGGGFDWHHYRFCDDNFWHGSHFSDWQRFDQHHRGYDYGWHR</sequence>
<keyword evidence="1" id="KW-0732">Signal</keyword>
<organism evidence="2 3">
    <name type="scientific">Nocardia africana</name>
    <dbReference type="NCBI Taxonomy" id="134964"/>
    <lineage>
        <taxon>Bacteria</taxon>
        <taxon>Bacillati</taxon>
        <taxon>Actinomycetota</taxon>
        <taxon>Actinomycetes</taxon>
        <taxon>Mycobacteriales</taxon>
        <taxon>Nocardiaceae</taxon>
        <taxon>Nocardia</taxon>
    </lineage>
</organism>
<gene>
    <name evidence="2" type="ORF">ACFYTH_08295</name>
</gene>
<proteinExistence type="predicted"/>
<evidence type="ECO:0000256" key="1">
    <source>
        <dbReference type="SAM" id="SignalP"/>
    </source>
</evidence>
<dbReference type="EMBL" id="JBIALX010000003">
    <property type="protein sequence ID" value="MFF0453354.1"/>
    <property type="molecule type" value="Genomic_DNA"/>
</dbReference>
<comment type="caution">
    <text evidence="2">The sequence shown here is derived from an EMBL/GenBank/DDBJ whole genome shotgun (WGS) entry which is preliminary data.</text>
</comment>
<reference evidence="2 3" key="1">
    <citation type="submission" date="2024-10" db="EMBL/GenBank/DDBJ databases">
        <title>The Natural Products Discovery Center: Release of the First 8490 Sequenced Strains for Exploring Actinobacteria Biosynthetic Diversity.</title>
        <authorList>
            <person name="Kalkreuter E."/>
            <person name="Kautsar S.A."/>
            <person name="Yang D."/>
            <person name="Bader C.D."/>
            <person name="Teijaro C.N."/>
            <person name="Fluegel L."/>
            <person name="Davis C.M."/>
            <person name="Simpson J.R."/>
            <person name="Lauterbach L."/>
            <person name="Steele A.D."/>
            <person name="Gui C."/>
            <person name="Meng S."/>
            <person name="Li G."/>
            <person name="Viehrig K."/>
            <person name="Ye F."/>
            <person name="Su P."/>
            <person name="Kiefer A.F."/>
            <person name="Nichols A."/>
            <person name="Cepeda A.J."/>
            <person name="Yan W."/>
            <person name="Fan B."/>
            <person name="Jiang Y."/>
            <person name="Adhikari A."/>
            <person name="Zheng C.-J."/>
            <person name="Schuster L."/>
            <person name="Cowan T.M."/>
            <person name="Smanski M.J."/>
            <person name="Chevrette M.G."/>
            <person name="De Carvalho L.P.S."/>
            <person name="Shen B."/>
        </authorList>
    </citation>
    <scope>NUCLEOTIDE SEQUENCE [LARGE SCALE GENOMIC DNA]</scope>
    <source>
        <strain evidence="2 3">NPDC004550</strain>
    </source>
</reference>
<dbReference type="Proteomes" id="UP001601521">
    <property type="component" value="Unassembled WGS sequence"/>
</dbReference>
<protein>
    <recommendedName>
        <fullName evidence="4">Pili structural subunit</fullName>
    </recommendedName>
</protein>
<feature type="signal peptide" evidence="1">
    <location>
        <begin position="1"/>
        <end position="28"/>
    </location>
</feature>